<dbReference type="InterPro" id="IPR050415">
    <property type="entry name" value="MRET"/>
</dbReference>
<name>Q0FJ67_SALBH</name>
<evidence type="ECO:0000313" key="3">
    <source>
        <dbReference type="Proteomes" id="UP000006230"/>
    </source>
</evidence>
<dbReference type="InterPro" id="IPR008333">
    <property type="entry name" value="Cbr1-like_FAD-bd_dom"/>
</dbReference>
<dbReference type="InterPro" id="IPR017927">
    <property type="entry name" value="FAD-bd_FR_type"/>
</dbReference>
<dbReference type="SUPFAM" id="SSF63380">
    <property type="entry name" value="Riboflavin synthase domain-like"/>
    <property type="match status" value="1"/>
</dbReference>
<dbReference type="Proteomes" id="UP000006230">
    <property type="component" value="Unassembled WGS sequence"/>
</dbReference>
<evidence type="ECO:0000313" key="2">
    <source>
        <dbReference type="EMBL" id="EAU44262.1"/>
    </source>
</evidence>
<accession>Q0FJ67</accession>
<dbReference type="OrthoDB" id="9792185at2"/>
<gene>
    <name evidence="2" type="ORF">R2601_08786</name>
</gene>
<dbReference type="InterPro" id="IPR001433">
    <property type="entry name" value="OxRdtase_FAD/NAD-bd"/>
</dbReference>
<dbReference type="Gene3D" id="3.40.50.80">
    <property type="entry name" value="Nucleotide-binding domain of ferredoxin-NADP reductase (FNR) module"/>
    <property type="match status" value="1"/>
</dbReference>
<dbReference type="GO" id="GO:0016491">
    <property type="term" value="F:oxidoreductase activity"/>
    <property type="evidence" value="ECO:0007669"/>
    <property type="project" value="InterPro"/>
</dbReference>
<dbReference type="eggNOG" id="COG1018">
    <property type="taxonomic scope" value="Bacteria"/>
</dbReference>
<evidence type="ECO:0000259" key="1">
    <source>
        <dbReference type="PROSITE" id="PS51384"/>
    </source>
</evidence>
<dbReference type="CDD" id="cd06196">
    <property type="entry name" value="FNR_like_1"/>
    <property type="match status" value="1"/>
</dbReference>
<feature type="domain" description="FAD-binding FR-type" evidence="1">
    <location>
        <begin position="1"/>
        <end position="111"/>
    </location>
</feature>
<dbReference type="Pfam" id="PF00970">
    <property type="entry name" value="FAD_binding_6"/>
    <property type="match status" value="1"/>
</dbReference>
<dbReference type="PROSITE" id="PS51384">
    <property type="entry name" value="FAD_FR"/>
    <property type="match status" value="1"/>
</dbReference>
<reference evidence="2 3" key="1">
    <citation type="journal article" date="2010" name="J. Bacteriol.">
        <title>Genome sequences of Pelagibaca bermudensis HTCC2601T and Maritimibacter alkaliphilus HTCC2654T, the type strains of two marine Roseobacter genera.</title>
        <authorList>
            <person name="Thrash J.C."/>
            <person name="Cho J.C."/>
            <person name="Ferriera S."/>
            <person name="Johnson J."/>
            <person name="Vergin K.L."/>
            <person name="Giovannoni S.J."/>
        </authorList>
    </citation>
    <scope>NUCLEOTIDE SEQUENCE [LARGE SCALE GENOMIC DNA]</scope>
    <source>
        <strain evidence="3">DSM 26914 / JCM 13377 / KCTC 12554 / HTCC2601</strain>
    </source>
</reference>
<dbReference type="EMBL" id="AATQ01000051">
    <property type="protein sequence ID" value="EAU44262.1"/>
    <property type="molecule type" value="Genomic_DNA"/>
</dbReference>
<proteinExistence type="predicted"/>
<dbReference type="RefSeq" id="WP_007792315.1">
    <property type="nucleotide sequence ID" value="NZ_DS022276.1"/>
</dbReference>
<protein>
    <submittedName>
        <fullName evidence="2">Putative oxidoreductase</fullName>
    </submittedName>
</protein>
<keyword evidence="3" id="KW-1185">Reference proteome</keyword>
<organism evidence="2 3">
    <name type="scientific">Salipiger bermudensis (strain DSM 26914 / JCM 13377 / KCTC 12554 / HTCC2601)</name>
    <name type="common">Pelagibaca bermudensis</name>
    <dbReference type="NCBI Taxonomy" id="314265"/>
    <lineage>
        <taxon>Bacteria</taxon>
        <taxon>Pseudomonadati</taxon>
        <taxon>Pseudomonadota</taxon>
        <taxon>Alphaproteobacteria</taxon>
        <taxon>Rhodobacterales</taxon>
        <taxon>Roseobacteraceae</taxon>
        <taxon>Salipiger</taxon>
    </lineage>
</organism>
<dbReference type="InterPro" id="IPR039261">
    <property type="entry name" value="FNR_nucleotide-bd"/>
</dbReference>
<dbReference type="Pfam" id="PF00175">
    <property type="entry name" value="NAD_binding_1"/>
    <property type="match status" value="1"/>
</dbReference>
<dbReference type="InterPro" id="IPR017938">
    <property type="entry name" value="Riboflavin_synthase-like_b-brl"/>
</dbReference>
<dbReference type="HOGENOM" id="CLU_003827_7_3_5"/>
<dbReference type="Gene3D" id="2.40.30.10">
    <property type="entry name" value="Translation factors"/>
    <property type="match status" value="1"/>
</dbReference>
<dbReference type="AlphaFoldDB" id="Q0FJ67"/>
<dbReference type="PRINTS" id="PR00410">
    <property type="entry name" value="PHEHYDRXLASE"/>
</dbReference>
<sequence>MTRTLTLRSIAPVTHDTYRLTFDRPADLDYTPGQAAHMALDQEGWRDEIRSFTMTSLPGEEQLEFVIKSYPEDAEGHGGVTARIARLQPGDTMLLEDIWGAIEDKGDGVFIAGGAGVTPFIAILRDKLARKGTLKGNTLVFSNKAERDIILRDSFEKMPGLETCFLVTEEEDSPLHRGQIDADLLGKHVTPGKDTCYICGPDAMLDDIAEALTSIDVPEGDIVTEQFD</sequence>
<dbReference type="SUPFAM" id="SSF52343">
    <property type="entry name" value="Ferredoxin reductase-like, C-terminal NADP-linked domain"/>
    <property type="match status" value="1"/>
</dbReference>
<dbReference type="STRING" id="314265.R2601_08786"/>
<comment type="caution">
    <text evidence="2">The sequence shown here is derived from an EMBL/GenBank/DDBJ whole genome shotgun (WGS) entry which is preliminary data.</text>
</comment>
<dbReference type="PANTHER" id="PTHR47354:SF5">
    <property type="entry name" value="PROTEIN RFBI"/>
    <property type="match status" value="1"/>
</dbReference>
<dbReference type="PANTHER" id="PTHR47354">
    <property type="entry name" value="NADH OXIDOREDUCTASE HCR"/>
    <property type="match status" value="1"/>
</dbReference>